<organism evidence="2">
    <name type="scientific">gut metagenome</name>
    <dbReference type="NCBI Taxonomy" id="749906"/>
    <lineage>
        <taxon>unclassified sequences</taxon>
        <taxon>metagenomes</taxon>
        <taxon>organismal metagenomes</taxon>
    </lineage>
</organism>
<keyword evidence="1" id="KW-0812">Transmembrane</keyword>
<accession>J9FYF1</accession>
<name>J9FYF1_9ZZZZ</name>
<keyword evidence="1" id="KW-1133">Transmembrane helix</keyword>
<dbReference type="AlphaFoldDB" id="J9FYF1"/>
<keyword evidence="1" id="KW-0472">Membrane</keyword>
<dbReference type="EMBL" id="AMCI01003559">
    <property type="protein sequence ID" value="EJX00022.1"/>
    <property type="molecule type" value="Genomic_DNA"/>
</dbReference>
<sequence length="260" mass="29322">MVVCKGHGQKQRIFVNGKTSFFTPANPLVAHILCKIFFLFHGAYRIAHTQKAPQCVHIGIRFAAHIPLYPQIRIKFHNRRGNSGMEALNAATVQPEAHIVMAFIGCNPVGSLRQPVSKSAAVHILLCPYIIILFPLSKLANGKMRNAHHAAECQHCGTHLPCKHRFSSCSHPDKVANAHTQNGKSQIEPELFRFLHHPDCPAVLIGFSFKWHYRKSNKTQNCKNGGNKALFHVYIFVFHCFDGCRTHHQHRHIKPTSIIT</sequence>
<feature type="transmembrane region" description="Helical" evidence="1">
    <location>
        <begin position="120"/>
        <end position="136"/>
    </location>
</feature>
<comment type="caution">
    <text evidence="2">The sequence shown here is derived from an EMBL/GenBank/DDBJ whole genome shotgun (WGS) entry which is preliminary data.</text>
</comment>
<proteinExistence type="predicted"/>
<evidence type="ECO:0000256" key="1">
    <source>
        <dbReference type="SAM" id="Phobius"/>
    </source>
</evidence>
<reference evidence="2" key="1">
    <citation type="journal article" date="2012" name="PLoS ONE">
        <title>Gene sets for utilization of primary and secondary nutrition supplies in the distal gut of endangered iberian lynx.</title>
        <authorList>
            <person name="Alcaide M."/>
            <person name="Messina E."/>
            <person name="Richter M."/>
            <person name="Bargiela R."/>
            <person name="Peplies J."/>
            <person name="Huws S.A."/>
            <person name="Newbold C.J."/>
            <person name="Golyshin P.N."/>
            <person name="Simon M.A."/>
            <person name="Lopez G."/>
            <person name="Yakimov M.M."/>
            <person name="Ferrer M."/>
        </authorList>
    </citation>
    <scope>NUCLEOTIDE SEQUENCE</scope>
</reference>
<protein>
    <submittedName>
        <fullName evidence="2">Membrane protein</fullName>
    </submittedName>
</protein>
<evidence type="ECO:0000313" key="2">
    <source>
        <dbReference type="EMBL" id="EJX00022.1"/>
    </source>
</evidence>
<gene>
    <name evidence="2" type="ORF">EVA_11872</name>
</gene>